<sequence>MKRNLIYIVFAVIMFILVTDEQQVNRFNYIDEVEGRSLYRDNVLSNEKEVIMESEYTYDFSDQWDIILLQFMEEHR</sequence>
<dbReference type="RefSeq" id="WP_307405318.1">
    <property type="nucleotide sequence ID" value="NZ_JAUSUR010000001.1"/>
</dbReference>
<name>A0ABU0DZZ3_9FIRM</name>
<keyword evidence="2" id="KW-1185">Reference proteome</keyword>
<reference evidence="1 2" key="1">
    <citation type="submission" date="2023-07" db="EMBL/GenBank/DDBJ databases">
        <title>Genomic Encyclopedia of Type Strains, Phase IV (KMG-IV): sequencing the most valuable type-strain genomes for metagenomic binning, comparative biology and taxonomic classification.</title>
        <authorList>
            <person name="Goeker M."/>
        </authorList>
    </citation>
    <scope>NUCLEOTIDE SEQUENCE [LARGE SCALE GENOMIC DNA]</scope>
    <source>
        <strain evidence="1 2">DSM 16784</strain>
    </source>
</reference>
<dbReference type="Proteomes" id="UP001230220">
    <property type="component" value="Unassembled WGS sequence"/>
</dbReference>
<organism evidence="1 2">
    <name type="scientific">Breznakia pachnodae</name>
    <dbReference type="NCBI Taxonomy" id="265178"/>
    <lineage>
        <taxon>Bacteria</taxon>
        <taxon>Bacillati</taxon>
        <taxon>Bacillota</taxon>
        <taxon>Erysipelotrichia</taxon>
        <taxon>Erysipelotrichales</taxon>
        <taxon>Erysipelotrichaceae</taxon>
        <taxon>Breznakia</taxon>
    </lineage>
</organism>
<accession>A0ABU0DZZ3</accession>
<gene>
    <name evidence="1" type="ORF">J2S15_000586</name>
</gene>
<evidence type="ECO:0000313" key="2">
    <source>
        <dbReference type="Proteomes" id="UP001230220"/>
    </source>
</evidence>
<dbReference type="EMBL" id="JAUSUR010000001">
    <property type="protein sequence ID" value="MDQ0359855.1"/>
    <property type="molecule type" value="Genomic_DNA"/>
</dbReference>
<protein>
    <submittedName>
        <fullName evidence="1">Uncharacterized protein</fullName>
    </submittedName>
</protein>
<evidence type="ECO:0000313" key="1">
    <source>
        <dbReference type="EMBL" id="MDQ0359855.1"/>
    </source>
</evidence>
<comment type="caution">
    <text evidence="1">The sequence shown here is derived from an EMBL/GenBank/DDBJ whole genome shotgun (WGS) entry which is preliminary data.</text>
</comment>
<proteinExistence type="predicted"/>